<keyword evidence="11" id="KW-1185">Reference proteome</keyword>
<reference evidence="11" key="1">
    <citation type="submission" date="2017-05" db="EMBL/GenBank/DDBJ databases">
        <authorList>
            <person name="Barney B.M."/>
        </authorList>
    </citation>
    <scope>NUCLEOTIDE SEQUENCE [LARGE SCALE GENOMIC DNA]</scope>
    <source>
        <strain evidence="11">PSBB022</strain>
    </source>
</reference>
<sequence length="223" mass="24046">MLGQSISKNSLLLAAFALATAGTLALTNLGTKDRIAAAERAAQQRALFEIIPLPSHDNDLLNDVTPVPQSAQALLNLGSEANIYRARRNGEITALIIPARAPDGYSGDIDMIVGVNRNGSVAGVRIIRHKETPGLGDKIDLKKHQWILSFNGKSLQVPVIEDWKVQKDGGIFDQFAGATITPRAVVGQVKRVLEFVAANQQTLFDDQQTTPTEQPSVAGEHHE</sequence>
<comment type="similarity">
    <text evidence="6">Belongs to the RnfG family.</text>
</comment>
<dbReference type="PANTHER" id="PTHR36118">
    <property type="entry name" value="ION-TRANSLOCATING OXIDOREDUCTASE COMPLEX SUBUNIT G"/>
    <property type="match status" value="1"/>
</dbReference>
<keyword evidence="6" id="KW-1003">Cell membrane</keyword>
<evidence type="ECO:0000256" key="4">
    <source>
        <dbReference type="ARBA" id="ARBA00022643"/>
    </source>
</evidence>
<dbReference type="GO" id="GO:0022900">
    <property type="term" value="P:electron transport chain"/>
    <property type="evidence" value="ECO:0007669"/>
    <property type="project" value="UniProtKB-UniRule"/>
</dbReference>
<comment type="caution">
    <text evidence="10">The sequence shown here is derived from an EMBL/GenBank/DDBJ whole genome shotgun (WGS) entry which is preliminary data.</text>
</comment>
<evidence type="ECO:0000256" key="6">
    <source>
        <dbReference type="HAMAP-Rule" id="MF_00479"/>
    </source>
</evidence>
<dbReference type="NCBIfam" id="NF002519">
    <property type="entry name" value="PRK01908.1"/>
    <property type="match status" value="1"/>
</dbReference>
<keyword evidence="1 6" id="KW-0813">Transport</keyword>
<evidence type="ECO:0000313" key="10">
    <source>
        <dbReference type="EMBL" id="OZY84320.1"/>
    </source>
</evidence>
<keyword evidence="6" id="KW-1133">Transmembrane helix</keyword>
<dbReference type="InterPro" id="IPR007329">
    <property type="entry name" value="FMN-bd"/>
</dbReference>
<keyword evidence="3 6" id="KW-0285">Flavoprotein</keyword>
<accession>A0A266Q396</accession>
<dbReference type="InterPro" id="IPR010209">
    <property type="entry name" value="Ion_transpt_RnfG/RsxG"/>
</dbReference>
<feature type="domain" description="FMN-binding" evidence="9">
    <location>
        <begin position="104"/>
        <end position="196"/>
    </location>
</feature>
<evidence type="ECO:0000256" key="3">
    <source>
        <dbReference type="ARBA" id="ARBA00022630"/>
    </source>
</evidence>
<evidence type="ECO:0000256" key="8">
    <source>
        <dbReference type="SAM" id="SignalP"/>
    </source>
</evidence>
<dbReference type="PIRSF" id="PIRSF006091">
    <property type="entry name" value="E_trnsport_RnfG"/>
    <property type="match status" value="1"/>
</dbReference>
<comment type="cofactor">
    <cofactor evidence="6">
        <name>FMN</name>
        <dbReference type="ChEBI" id="CHEBI:58210"/>
    </cofactor>
</comment>
<dbReference type="GO" id="GO:0009055">
    <property type="term" value="F:electron transfer activity"/>
    <property type="evidence" value="ECO:0007669"/>
    <property type="project" value="InterPro"/>
</dbReference>
<name>A0A266Q396_9GAMM</name>
<organism evidence="10 11">
    <name type="scientific">Cellvibrio mixtus</name>
    <dbReference type="NCBI Taxonomy" id="39650"/>
    <lineage>
        <taxon>Bacteria</taxon>
        <taxon>Pseudomonadati</taxon>
        <taxon>Pseudomonadota</taxon>
        <taxon>Gammaproteobacteria</taxon>
        <taxon>Cellvibrionales</taxon>
        <taxon>Cellvibrionaceae</taxon>
        <taxon>Cellvibrio</taxon>
    </lineage>
</organism>
<keyword evidence="6" id="KW-1278">Translocase</keyword>
<keyword evidence="6" id="KW-0997">Cell inner membrane</keyword>
<feature type="region of interest" description="Disordered" evidence="7">
    <location>
        <begin position="204"/>
        <end position="223"/>
    </location>
</feature>
<dbReference type="Proteomes" id="UP000216101">
    <property type="component" value="Unassembled WGS sequence"/>
</dbReference>
<keyword evidence="8" id="KW-0732">Signal</keyword>
<evidence type="ECO:0000313" key="11">
    <source>
        <dbReference type="Proteomes" id="UP000216101"/>
    </source>
</evidence>
<feature type="compositionally biased region" description="Polar residues" evidence="7">
    <location>
        <begin position="204"/>
        <end position="215"/>
    </location>
</feature>
<dbReference type="HAMAP" id="MF_00479">
    <property type="entry name" value="RsxG_RnfG"/>
    <property type="match status" value="1"/>
</dbReference>
<evidence type="ECO:0000256" key="1">
    <source>
        <dbReference type="ARBA" id="ARBA00022448"/>
    </source>
</evidence>
<feature type="chain" id="PRO_5012289201" description="Ion-translocating oxidoreductase complex subunit G" evidence="8">
    <location>
        <begin position="20"/>
        <end position="223"/>
    </location>
</feature>
<dbReference type="NCBIfam" id="TIGR01947">
    <property type="entry name" value="rnfG"/>
    <property type="match status" value="1"/>
</dbReference>
<keyword evidence="4 6" id="KW-0288">FMN</keyword>
<evidence type="ECO:0000256" key="2">
    <source>
        <dbReference type="ARBA" id="ARBA00022553"/>
    </source>
</evidence>
<dbReference type="GO" id="GO:0010181">
    <property type="term" value="F:FMN binding"/>
    <property type="evidence" value="ECO:0007669"/>
    <property type="project" value="InterPro"/>
</dbReference>
<proteinExistence type="inferred from homology"/>
<comment type="subcellular location">
    <subcellularLocation>
        <location evidence="6">Cell inner membrane</location>
        <topology evidence="6">Single-pass membrane protein</topology>
    </subcellularLocation>
</comment>
<dbReference type="AlphaFoldDB" id="A0A266Q396"/>
<gene>
    <name evidence="6" type="primary">rnfG</name>
    <name evidence="10" type="ORF">CBP51_13990</name>
</gene>
<comment type="function">
    <text evidence="6">Part of a membrane-bound complex that couples electron transfer with translocation of ions across the membrane.</text>
</comment>
<dbReference type="EMBL" id="NHNI01000002">
    <property type="protein sequence ID" value="OZY84320.1"/>
    <property type="molecule type" value="Genomic_DNA"/>
</dbReference>
<dbReference type="PANTHER" id="PTHR36118:SF1">
    <property type="entry name" value="ION-TRANSLOCATING OXIDOREDUCTASE COMPLEX SUBUNIT G"/>
    <property type="match status" value="1"/>
</dbReference>
<comment type="subunit">
    <text evidence="6">The complex is composed of six subunits: RnfA, RnfB, RnfC, RnfD, RnfE and RnfG.</text>
</comment>
<keyword evidence="6" id="KW-0472">Membrane</keyword>
<dbReference type="Pfam" id="PF04205">
    <property type="entry name" value="FMN_bind"/>
    <property type="match status" value="1"/>
</dbReference>
<feature type="signal peptide" evidence="8">
    <location>
        <begin position="1"/>
        <end position="19"/>
    </location>
</feature>
<feature type="modified residue" description="FMN phosphoryl threonine" evidence="6">
    <location>
        <position position="179"/>
    </location>
</feature>
<dbReference type="SMART" id="SM00900">
    <property type="entry name" value="FMN_bind"/>
    <property type="match status" value="1"/>
</dbReference>
<dbReference type="GO" id="GO:0005886">
    <property type="term" value="C:plasma membrane"/>
    <property type="evidence" value="ECO:0007669"/>
    <property type="project" value="UniProtKB-SubCell"/>
</dbReference>
<evidence type="ECO:0000256" key="5">
    <source>
        <dbReference type="ARBA" id="ARBA00022982"/>
    </source>
</evidence>
<evidence type="ECO:0000256" key="7">
    <source>
        <dbReference type="SAM" id="MobiDB-lite"/>
    </source>
</evidence>
<evidence type="ECO:0000259" key="9">
    <source>
        <dbReference type="SMART" id="SM00900"/>
    </source>
</evidence>
<keyword evidence="5 6" id="KW-0249">Electron transport</keyword>
<dbReference type="RefSeq" id="WP_094985429.1">
    <property type="nucleotide sequence ID" value="NZ_NHNI01000002.1"/>
</dbReference>
<protein>
    <recommendedName>
        <fullName evidence="6">Ion-translocating oxidoreductase complex subunit G</fullName>
        <ecNumber evidence="6">7.-.-.-</ecNumber>
    </recommendedName>
    <alternativeName>
        <fullName evidence="6">Rnf electron transport complex subunit G</fullName>
    </alternativeName>
</protein>
<keyword evidence="6" id="KW-0812">Transmembrane</keyword>
<dbReference type="EC" id="7.-.-.-" evidence="6"/>
<keyword evidence="2 6" id="KW-0597">Phosphoprotein</keyword>